<dbReference type="RefSeq" id="XP_041561802.1">
    <property type="nucleotide sequence ID" value="XM_041696142.1"/>
</dbReference>
<evidence type="ECO:0000313" key="10">
    <source>
        <dbReference type="Proteomes" id="UP000654913"/>
    </source>
</evidence>
<evidence type="ECO:0000256" key="3">
    <source>
        <dbReference type="ARBA" id="ARBA00023015"/>
    </source>
</evidence>
<feature type="region of interest" description="Disordered" evidence="7">
    <location>
        <begin position="510"/>
        <end position="533"/>
    </location>
</feature>
<protein>
    <recommendedName>
        <fullName evidence="8">Zn(2)-C6 fungal-type domain-containing protein</fullName>
    </recommendedName>
</protein>
<dbReference type="GeneID" id="64979613"/>
<keyword evidence="10" id="KW-1185">Reference proteome</keyword>
<reference evidence="9" key="2">
    <citation type="submission" date="2021-02" db="EMBL/GenBank/DDBJ databases">
        <title>Aspergillus puulaauensis MK2 genome sequence.</title>
        <authorList>
            <person name="Futagami T."/>
            <person name="Mori K."/>
            <person name="Kadooka C."/>
            <person name="Tanaka T."/>
        </authorList>
    </citation>
    <scope>NUCLEOTIDE SEQUENCE</scope>
    <source>
        <strain evidence="9">MK2</strain>
    </source>
</reference>
<dbReference type="PANTHER" id="PTHR31845">
    <property type="entry name" value="FINGER DOMAIN PROTEIN, PUTATIVE-RELATED"/>
    <property type="match status" value="1"/>
</dbReference>
<evidence type="ECO:0000256" key="6">
    <source>
        <dbReference type="ARBA" id="ARBA00023242"/>
    </source>
</evidence>
<dbReference type="CDD" id="cd12148">
    <property type="entry name" value="fungal_TF_MHR"/>
    <property type="match status" value="1"/>
</dbReference>
<proteinExistence type="predicted"/>
<dbReference type="InterPro" id="IPR036864">
    <property type="entry name" value="Zn2-C6_fun-type_DNA-bd_sf"/>
</dbReference>
<keyword evidence="6" id="KW-0539">Nucleus</keyword>
<dbReference type="GO" id="GO:0008270">
    <property type="term" value="F:zinc ion binding"/>
    <property type="evidence" value="ECO:0007669"/>
    <property type="project" value="InterPro"/>
</dbReference>
<dbReference type="EMBL" id="AP024449">
    <property type="protein sequence ID" value="BCS29616.1"/>
    <property type="molecule type" value="Genomic_DNA"/>
</dbReference>
<feature type="domain" description="Zn(2)-C6 fungal-type" evidence="8">
    <location>
        <begin position="7"/>
        <end position="37"/>
    </location>
</feature>
<evidence type="ECO:0000256" key="2">
    <source>
        <dbReference type="ARBA" id="ARBA00022833"/>
    </source>
</evidence>
<dbReference type="OrthoDB" id="5226580at2759"/>
<evidence type="ECO:0000256" key="7">
    <source>
        <dbReference type="SAM" id="MobiDB-lite"/>
    </source>
</evidence>
<dbReference type="InterPro" id="IPR001138">
    <property type="entry name" value="Zn2Cys6_DnaBD"/>
</dbReference>
<evidence type="ECO:0000259" key="8">
    <source>
        <dbReference type="PROSITE" id="PS00463"/>
    </source>
</evidence>
<dbReference type="AlphaFoldDB" id="A0A7R7XXR8"/>
<evidence type="ECO:0000256" key="4">
    <source>
        <dbReference type="ARBA" id="ARBA00023125"/>
    </source>
</evidence>
<evidence type="ECO:0000313" key="9">
    <source>
        <dbReference type="EMBL" id="BCS29616.1"/>
    </source>
</evidence>
<dbReference type="GO" id="GO:0000981">
    <property type="term" value="F:DNA-binding transcription factor activity, RNA polymerase II-specific"/>
    <property type="evidence" value="ECO:0007669"/>
    <property type="project" value="InterPro"/>
</dbReference>
<comment type="subcellular location">
    <subcellularLocation>
        <location evidence="1">Nucleus</location>
    </subcellularLocation>
</comment>
<gene>
    <name evidence="9" type="ORF">APUU_71186A</name>
</gene>
<accession>A0A7R7XXR8</accession>
<keyword evidence="2" id="KW-0862">Zinc</keyword>
<dbReference type="KEGG" id="apuu:APUU_71186A"/>
<name>A0A7R7XXR8_9EURO</name>
<dbReference type="GO" id="GO:0000976">
    <property type="term" value="F:transcription cis-regulatory region binding"/>
    <property type="evidence" value="ECO:0007669"/>
    <property type="project" value="TreeGrafter"/>
</dbReference>
<dbReference type="PANTHER" id="PTHR31845:SF37">
    <property type="entry name" value="TRANSCRIPTION FACTOR DOMAIN-CONTAINING PROTEIN"/>
    <property type="match status" value="1"/>
</dbReference>
<keyword evidence="4" id="KW-0238">DNA-binding</keyword>
<reference evidence="9" key="1">
    <citation type="submission" date="2021-01" db="EMBL/GenBank/DDBJ databases">
        <authorList>
            <consortium name="Aspergillus puulaauensis MK2 genome sequencing consortium"/>
            <person name="Kazuki M."/>
            <person name="Futagami T."/>
        </authorList>
    </citation>
    <scope>NUCLEOTIDE SEQUENCE</scope>
    <source>
        <strain evidence="9">MK2</strain>
    </source>
</reference>
<evidence type="ECO:0000256" key="1">
    <source>
        <dbReference type="ARBA" id="ARBA00004123"/>
    </source>
</evidence>
<sequence length="601" mass="66811">MTARVKTCETCATGKIRCLRSPGAAICDRCARLNKPCYFRPSRVRQTAPKKETRLESLERRIDRLLGQPSQSHASPEETTGDAIGKDILSLDDAAALLDYYLQYMMPHFPFVALPERTTVGELREQKPFLFLAILSVSVMDDRALKRALDDEVKTATAERTVLLDKPASLETVQGLLVVLAWSQHQASRRSGPQNFSTYLHLAIGVVVDLELDRPVEVRKSTARMNVHETRSEPRPPAVLKAEKRAVLGCSLLSSCFGIITQRKVTLPWNAHMERFAIELAQDPDHDSDQAIMHLVRLQHIFEEMDKISTEPDSLDTSMSGPAFQRTFRTFKSQLQDYANQVSQQVAGSNFLLSSQLHTVSLYLCQVSLFDRMPTSSQLPSTFRAEILGHGLIAAKAFFDSLTLLPMGTERRMSYSEWLQSGFSLILACKLSLMAVSDETLRANHPQIQSLCNDLDMPQVLRMCVVRQQSQQSRSEACRTGFDYTGWLQYVEEWFGRHYHGYTSRQGAGSVDAASEVPDTSAASRTGPGTVAGIPAPANPNTIPVNYPPPAPAPAPFGMNDVSSGLDLPVTDDMLPWTSFPELMIAENPLFGWMDLGLMPM</sequence>
<dbReference type="InterPro" id="IPR051089">
    <property type="entry name" value="prtT"/>
</dbReference>
<dbReference type="GO" id="GO:0005634">
    <property type="term" value="C:nucleus"/>
    <property type="evidence" value="ECO:0007669"/>
    <property type="project" value="UniProtKB-SubCell"/>
</dbReference>
<keyword evidence="5" id="KW-0804">Transcription</keyword>
<dbReference type="Gene3D" id="4.10.240.10">
    <property type="entry name" value="Zn(2)-C6 fungal-type DNA-binding domain"/>
    <property type="match status" value="1"/>
</dbReference>
<organism evidence="9 10">
    <name type="scientific">Aspergillus puulaauensis</name>
    <dbReference type="NCBI Taxonomy" id="1220207"/>
    <lineage>
        <taxon>Eukaryota</taxon>
        <taxon>Fungi</taxon>
        <taxon>Dikarya</taxon>
        <taxon>Ascomycota</taxon>
        <taxon>Pezizomycotina</taxon>
        <taxon>Eurotiomycetes</taxon>
        <taxon>Eurotiomycetidae</taxon>
        <taxon>Eurotiales</taxon>
        <taxon>Aspergillaceae</taxon>
        <taxon>Aspergillus</taxon>
    </lineage>
</organism>
<dbReference type="PROSITE" id="PS00463">
    <property type="entry name" value="ZN2_CY6_FUNGAL_1"/>
    <property type="match status" value="1"/>
</dbReference>
<dbReference type="Proteomes" id="UP000654913">
    <property type="component" value="Chromosome 7"/>
</dbReference>
<dbReference type="SUPFAM" id="SSF57701">
    <property type="entry name" value="Zn2/Cys6 DNA-binding domain"/>
    <property type="match status" value="1"/>
</dbReference>
<keyword evidence="3" id="KW-0805">Transcription regulation</keyword>
<evidence type="ECO:0000256" key="5">
    <source>
        <dbReference type="ARBA" id="ARBA00023163"/>
    </source>
</evidence>